<dbReference type="AlphaFoldDB" id="A0A9P1BSN3"/>
<accession>A0A9P1BSN3</accession>
<dbReference type="GO" id="GO:0005524">
    <property type="term" value="F:ATP binding"/>
    <property type="evidence" value="ECO:0007669"/>
    <property type="project" value="InterPro"/>
</dbReference>
<dbReference type="EMBL" id="CAMXCT020000424">
    <property type="protein sequence ID" value="CAL1131990.1"/>
    <property type="molecule type" value="Genomic_DNA"/>
</dbReference>
<dbReference type="PANTHER" id="PTHR11384">
    <property type="entry name" value="ATP-BINDING CASSETTE, SUB-FAMILY D MEMBER"/>
    <property type="match status" value="1"/>
</dbReference>
<evidence type="ECO:0000256" key="1">
    <source>
        <dbReference type="ARBA" id="ARBA00022448"/>
    </source>
</evidence>
<evidence type="ECO:0000256" key="4">
    <source>
        <dbReference type="ARBA" id="ARBA00023136"/>
    </source>
</evidence>
<sequence length="1132" mass="125974">MPASRRARQPSTLELLLGRKSSDSGVTELVGVAVLWLGGSVVLLRKSSVFAVLFTWQRGGSSRWQRAALRYPVLVLLHCSSIFLTGCLQQRVTTKWTQNIARKLHRLLFQKQNFHRLHPETKDSIISEADLHVCRDIYDMARATSEVAVALIEALVKTTVFAGSAILHKKWLGGLFPPAAFLLAVKIVLGTHPADHKPVQTSLQHFEARLKQHFFRVQQRSDTILMMQGEAFELDLLQKALRDVSAITRRLYGLMFPVEMTEWLFLHATQAASLLELAAFAFAMLGSRSPLKSGDGFQQKAHVVGQHLLQVQNFFIVCSAWNAFLSSRTLLMSCAPATSRVKQLYARLDALEHGHHGHPKATAQAAKPKPEELREAETPGGGHAHTAHAGFGQGLSQELYRRTTAAVKSRWRSASARLWATLQLGLLTSGRRRTILQKVGLMLLLLHARTNLYWRFCQTLSGSLKALLSPKPSAMAKELLLGAVLAVTGGFADQVLRYQAKLATLELWSGAMGHLQRKLLREHTLLRVSQEVSEPMQRLAEIQHLFEGLGSSACEALLAASQLIFLAPLLLRNLHSWSLLFVAHFLLLRLLQCCDAWENHEKNSHSQGNKSLEDQFEALIEADIELPSWGLYRLALTLGDFQQMPSWVLRWLSFKVDSFSGESMDLAETFLLDRMMQNSFIAVQQLSKMVEKFGRLDAQSLRCLELVMAVETTGPTGRLRATAATETETETVANAANALPATVTNGVLQFFEEELLDEDGLTLLAHGLRFDLSVKQPLLICGPSGYQQPMLQLLLGMNRSTMMPRQTLMLVSKEPYVPGHCRLLAQLAYPVQLRLPSHAPFTVQVPLLHEHISEVELRQHFARLGASSCQVVVEGGDRKGLVHFSTFEDTIKAVARPQDRVIGGTELQCEIAGESSESPQLHRMRQCLIATQIDHLLTREADGWFARRSWPDVLTRDEQQRLGIARVLYQQPSFCVLEDPMSLELQLHQLLLRHGVTPVALASQPCLGEVYRRQLHVGLPEIADGWMEEHAFDPVRAVASLSPSSLLCPTGALRVLGSGFIGIVFLEEETGEVVKVMLDDFAQKEYELCRVFAQAQLAPAPLSLNGPCSVPGGDLYCIRMEPITQTLHGLLC</sequence>
<protein>
    <recommendedName>
        <fullName evidence="6">ABC transmembrane type-1 domain-containing protein</fullName>
    </recommendedName>
</protein>
<evidence type="ECO:0000259" key="6">
    <source>
        <dbReference type="Pfam" id="PF06472"/>
    </source>
</evidence>
<keyword evidence="1" id="KW-0813">Transport</keyword>
<dbReference type="Gene3D" id="3.30.70.330">
    <property type="match status" value="1"/>
</dbReference>
<dbReference type="OrthoDB" id="484907at2759"/>
<organism evidence="7">
    <name type="scientific">Cladocopium goreaui</name>
    <dbReference type="NCBI Taxonomy" id="2562237"/>
    <lineage>
        <taxon>Eukaryota</taxon>
        <taxon>Sar</taxon>
        <taxon>Alveolata</taxon>
        <taxon>Dinophyceae</taxon>
        <taxon>Suessiales</taxon>
        <taxon>Symbiodiniaceae</taxon>
        <taxon>Cladocopium</taxon>
    </lineage>
</organism>
<dbReference type="GO" id="GO:0140359">
    <property type="term" value="F:ABC-type transporter activity"/>
    <property type="evidence" value="ECO:0007669"/>
    <property type="project" value="InterPro"/>
</dbReference>
<dbReference type="EMBL" id="CAMXCT010000424">
    <property type="protein sequence ID" value="CAI3978615.1"/>
    <property type="molecule type" value="Genomic_DNA"/>
</dbReference>
<dbReference type="PANTHER" id="PTHR11384:SF59">
    <property type="entry name" value="LYSOSOMAL COBALAMIN TRANSPORTER ABCD4"/>
    <property type="match status" value="1"/>
</dbReference>
<keyword evidence="4" id="KW-0472">Membrane</keyword>
<dbReference type="Proteomes" id="UP001152797">
    <property type="component" value="Unassembled WGS sequence"/>
</dbReference>
<dbReference type="GO" id="GO:0005324">
    <property type="term" value="F:long-chain fatty acid transmembrane transporter activity"/>
    <property type="evidence" value="ECO:0007669"/>
    <property type="project" value="TreeGrafter"/>
</dbReference>
<name>A0A9P1BSN3_9DINO</name>
<dbReference type="GO" id="GO:0006635">
    <property type="term" value="P:fatty acid beta-oxidation"/>
    <property type="evidence" value="ECO:0007669"/>
    <property type="project" value="TreeGrafter"/>
</dbReference>
<reference evidence="8 9" key="2">
    <citation type="submission" date="2024-05" db="EMBL/GenBank/DDBJ databases">
        <authorList>
            <person name="Chen Y."/>
            <person name="Shah S."/>
            <person name="Dougan E. K."/>
            <person name="Thang M."/>
            <person name="Chan C."/>
        </authorList>
    </citation>
    <scope>NUCLEOTIDE SEQUENCE [LARGE SCALE GENOMIC DNA]</scope>
</reference>
<feature type="compositionally biased region" description="Basic and acidic residues" evidence="5">
    <location>
        <begin position="368"/>
        <end position="377"/>
    </location>
</feature>
<keyword evidence="3" id="KW-1133">Transmembrane helix</keyword>
<dbReference type="GO" id="GO:0005778">
    <property type="term" value="C:peroxisomal membrane"/>
    <property type="evidence" value="ECO:0007669"/>
    <property type="project" value="TreeGrafter"/>
</dbReference>
<gene>
    <name evidence="7" type="ORF">C1SCF055_LOCUS6652</name>
</gene>
<dbReference type="InterPro" id="IPR050835">
    <property type="entry name" value="ABC_transporter_sub-D"/>
</dbReference>
<dbReference type="Pfam" id="PF06472">
    <property type="entry name" value="ABC_membrane_2"/>
    <property type="match status" value="1"/>
</dbReference>
<dbReference type="InterPro" id="IPR035979">
    <property type="entry name" value="RBD_domain_sf"/>
</dbReference>
<dbReference type="SUPFAM" id="SSF54928">
    <property type="entry name" value="RNA-binding domain, RBD"/>
    <property type="match status" value="1"/>
</dbReference>
<evidence type="ECO:0000256" key="3">
    <source>
        <dbReference type="ARBA" id="ARBA00022989"/>
    </source>
</evidence>
<feature type="non-terminal residue" evidence="7">
    <location>
        <position position="1"/>
    </location>
</feature>
<evidence type="ECO:0000256" key="5">
    <source>
        <dbReference type="SAM" id="MobiDB-lite"/>
    </source>
</evidence>
<dbReference type="InterPro" id="IPR012677">
    <property type="entry name" value="Nucleotide-bd_a/b_plait_sf"/>
</dbReference>
<reference evidence="7" key="1">
    <citation type="submission" date="2022-10" db="EMBL/GenBank/DDBJ databases">
        <authorList>
            <person name="Chen Y."/>
            <person name="Dougan E. K."/>
            <person name="Chan C."/>
            <person name="Rhodes N."/>
            <person name="Thang M."/>
        </authorList>
    </citation>
    <scope>NUCLEOTIDE SEQUENCE</scope>
</reference>
<feature type="domain" description="ABC transmembrane type-1" evidence="6">
    <location>
        <begin position="88"/>
        <end position="266"/>
    </location>
</feature>
<evidence type="ECO:0000313" key="7">
    <source>
        <dbReference type="EMBL" id="CAI3978615.1"/>
    </source>
</evidence>
<evidence type="ECO:0000313" key="9">
    <source>
        <dbReference type="Proteomes" id="UP001152797"/>
    </source>
</evidence>
<dbReference type="GO" id="GO:0042760">
    <property type="term" value="P:very long-chain fatty acid catabolic process"/>
    <property type="evidence" value="ECO:0007669"/>
    <property type="project" value="TreeGrafter"/>
</dbReference>
<keyword evidence="9" id="KW-1185">Reference proteome</keyword>
<comment type="caution">
    <text evidence="7">The sequence shown here is derived from an EMBL/GenBank/DDBJ whole genome shotgun (WGS) entry which is preliminary data.</text>
</comment>
<feature type="region of interest" description="Disordered" evidence="5">
    <location>
        <begin position="355"/>
        <end position="388"/>
    </location>
</feature>
<dbReference type="InterPro" id="IPR011527">
    <property type="entry name" value="ABC1_TM_dom"/>
</dbReference>
<dbReference type="EMBL" id="CAMXCT030000424">
    <property type="protein sequence ID" value="CAL4765927.1"/>
    <property type="molecule type" value="Genomic_DNA"/>
</dbReference>
<evidence type="ECO:0000256" key="2">
    <source>
        <dbReference type="ARBA" id="ARBA00022692"/>
    </source>
</evidence>
<dbReference type="GO" id="GO:0015910">
    <property type="term" value="P:long-chain fatty acid import into peroxisome"/>
    <property type="evidence" value="ECO:0007669"/>
    <property type="project" value="TreeGrafter"/>
</dbReference>
<proteinExistence type="predicted"/>
<dbReference type="GO" id="GO:0003676">
    <property type="term" value="F:nucleic acid binding"/>
    <property type="evidence" value="ECO:0007669"/>
    <property type="project" value="InterPro"/>
</dbReference>
<keyword evidence="2" id="KW-0812">Transmembrane</keyword>
<evidence type="ECO:0000313" key="8">
    <source>
        <dbReference type="EMBL" id="CAL4765927.1"/>
    </source>
</evidence>
<dbReference type="GO" id="GO:0007031">
    <property type="term" value="P:peroxisome organization"/>
    <property type="evidence" value="ECO:0007669"/>
    <property type="project" value="TreeGrafter"/>
</dbReference>